<name>A0AAV7N9T7_PLEWA</name>
<feature type="region of interest" description="Disordered" evidence="1">
    <location>
        <begin position="1"/>
        <end position="33"/>
    </location>
</feature>
<feature type="compositionally biased region" description="Basic and acidic residues" evidence="1">
    <location>
        <begin position="13"/>
        <end position="25"/>
    </location>
</feature>
<gene>
    <name evidence="2" type="ORF">NDU88_001097</name>
</gene>
<accession>A0AAV7N9T7</accession>
<evidence type="ECO:0000313" key="3">
    <source>
        <dbReference type="Proteomes" id="UP001066276"/>
    </source>
</evidence>
<protein>
    <submittedName>
        <fullName evidence="2">Uncharacterized protein</fullName>
    </submittedName>
</protein>
<sequence length="78" mass="8800">MKCALPAHVMRPGTHEPRRSPRTSEEGVTPRAGMPCRSSFDLVCVTKRQTRHEGVMSFAKTHFYSRSAEHKATRGCWA</sequence>
<organism evidence="2 3">
    <name type="scientific">Pleurodeles waltl</name>
    <name type="common">Iberian ribbed newt</name>
    <dbReference type="NCBI Taxonomy" id="8319"/>
    <lineage>
        <taxon>Eukaryota</taxon>
        <taxon>Metazoa</taxon>
        <taxon>Chordata</taxon>
        <taxon>Craniata</taxon>
        <taxon>Vertebrata</taxon>
        <taxon>Euteleostomi</taxon>
        <taxon>Amphibia</taxon>
        <taxon>Batrachia</taxon>
        <taxon>Caudata</taxon>
        <taxon>Salamandroidea</taxon>
        <taxon>Salamandridae</taxon>
        <taxon>Pleurodelinae</taxon>
        <taxon>Pleurodeles</taxon>
    </lineage>
</organism>
<dbReference type="Proteomes" id="UP001066276">
    <property type="component" value="Chromosome 8"/>
</dbReference>
<keyword evidence="3" id="KW-1185">Reference proteome</keyword>
<evidence type="ECO:0000313" key="2">
    <source>
        <dbReference type="EMBL" id="KAJ1112836.1"/>
    </source>
</evidence>
<dbReference type="EMBL" id="JANPWB010000012">
    <property type="protein sequence ID" value="KAJ1112836.1"/>
    <property type="molecule type" value="Genomic_DNA"/>
</dbReference>
<evidence type="ECO:0000256" key="1">
    <source>
        <dbReference type="SAM" id="MobiDB-lite"/>
    </source>
</evidence>
<reference evidence="2" key="1">
    <citation type="journal article" date="2022" name="bioRxiv">
        <title>Sequencing and chromosome-scale assembly of the giantPleurodeles waltlgenome.</title>
        <authorList>
            <person name="Brown T."/>
            <person name="Elewa A."/>
            <person name="Iarovenko S."/>
            <person name="Subramanian E."/>
            <person name="Araus A.J."/>
            <person name="Petzold A."/>
            <person name="Susuki M."/>
            <person name="Suzuki K.-i.T."/>
            <person name="Hayashi T."/>
            <person name="Toyoda A."/>
            <person name="Oliveira C."/>
            <person name="Osipova E."/>
            <person name="Leigh N.D."/>
            <person name="Simon A."/>
            <person name="Yun M.H."/>
        </authorList>
    </citation>
    <scope>NUCLEOTIDE SEQUENCE</scope>
    <source>
        <strain evidence="2">20211129_DDA</strain>
        <tissue evidence="2">Liver</tissue>
    </source>
</reference>
<dbReference type="AlphaFoldDB" id="A0AAV7N9T7"/>
<comment type="caution">
    <text evidence="2">The sequence shown here is derived from an EMBL/GenBank/DDBJ whole genome shotgun (WGS) entry which is preliminary data.</text>
</comment>
<proteinExistence type="predicted"/>